<protein>
    <recommendedName>
        <fullName evidence="4">Lipoprotein</fullName>
    </recommendedName>
</protein>
<sequence>MKKFVSARWLAALLLLAATALVAGCGDNPYHTTQYNYAGRAIPPSKLTERVLVVLGNSSALTSGAAQIIDAQRDIRFNVYQPNSTFPIGGFSTTGLPLQLFNYPEQQIGVVFANDRSVGTISYATEAFTSATLASSVFATLPTSLFVPSDRAFAYAAEETSGLFLVDDLGAGVQYNFSLPGAYRVAVNPAHTVVLIMTRNTDNVYRLLRLNTGQTPPAGAVDCQPLNLPVYCVLPVGSSQANGTISEPAFHRPQYAYFSPDGSQAYILSCGRECGGTGTDAQPAIHFANTASLRTDAYPTSATYTTPIVQTVNVPGATAAISDGSTVYVAGQQLLSDGYFSGVLSVLPSGATAPSGTYSISDGTHTKMLFADDNTLWIGSQNCASGERQAKGQNYNCLSVFNTSAKTANVVPNVTPGGSPTVPNPNENLDPYYYGSLTGICWVEGQHKIYTAYGGQVHAFHTADSSELDNTDITVQGTAIDVGYMDASTNVAN</sequence>
<feature type="signal peptide" evidence="1">
    <location>
        <begin position="1"/>
        <end position="23"/>
    </location>
</feature>
<evidence type="ECO:0008006" key="4">
    <source>
        <dbReference type="Google" id="ProtNLM"/>
    </source>
</evidence>
<dbReference type="Proteomes" id="UP001634747">
    <property type="component" value="Unassembled WGS sequence"/>
</dbReference>
<comment type="caution">
    <text evidence="2">The sequence shown here is derived from an EMBL/GenBank/DDBJ whole genome shotgun (WGS) entry which is preliminary data.</text>
</comment>
<keyword evidence="3" id="KW-1185">Reference proteome</keyword>
<feature type="chain" id="PRO_5045656767" description="Lipoprotein" evidence="1">
    <location>
        <begin position="24"/>
        <end position="493"/>
    </location>
</feature>
<evidence type="ECO:0000313" key="2">
    <source>
        <dbReference type="EMBL" id="MFN2976416.1"/>
    </source>
</evidence>
<evidence type="ECO:0000313" key="3">
    <source>
        <dbReference type="Proteomes" id="UP001634747"/>
    </source>
</evidence>
<organism evidence="2 3">
    <name type="scientific">Terriglobus aquaticus</name>
    <dbReference type="NCBI Taxonomy" id="940139"/>
    <lineage>
        <taxon>Bacteria</taxon>
        <taxon>Pseudomonadati</taxon>
        <taxon>Acidobacteriota</taxon>
        <taxon>Terriglobia</taxon>
        <taxon>Terriglobales</taxon>
        <taxon>Acidobacteriaceae</taxon>
        <taxon>Terriglobus</taxon>
    </lineage>
</organism>
<dbReference type="RefSeq" id="WP_263412106.1">
    <property type="nucleotide sequence ID" value="NZ_BAABBH010000001.1"/>
</dbReference>
<evidence type="ECO:0000256" key="1">
    <source>
        <dbReference type="SAM" id="SignalP"/>
    </source>
</evidence>
<gene>
    <name evidence="2" type="ORF">ACK2TP_11640</name>
</gene>
<proteinExistence type="predicted"/>
<keyword evidence="1" id="KW-0732">Signal</keyword>
<name>A0ABW9KKU7_9BACT</name>
<dbReference type="SUPFAM" id="SSF82171">
    <property type="entry name" value="DPP6 N-terminal domain-like"/>
    <property type="match status" value="1"/>
</dbReference>
<accession>A0ABW9KKU7</accession>
<reference evidence="2 3" key="1">
    <citation type="submission" date="2024-12" db="EMBL/GenBank/DDBJ databases">
        <authorList>
            <person name="Lee Y."/>
        </authorList>
    </citation>
    <scope>NUCLEOTIDE SEQUENCE [LARGE SCALE GENOMIC DNA]</scope>
    <source>
        <strain evidence="2 3">03SUJ4</strain>
    </source>
</reference>
<dbReference type="PROSITE" id="PS51257">
    <property type="entry name" value="PROKAR_LIPOPROTEIN"/>
    <property type="match status" value="1"/>
</dbReference>
<dbReference type="EMBL" id="JBJYXY010000001">
    <property type="protein sequence ID" value="MFN2976416.1"/>
    <property type="molecule type" value="Genomic_DNA"/>
</dbReference>